<feature type="transmembrane region" description="Helical" evidence="7">
    <location>
        <begin position="101"/>
        <end position="120"/>
    </location>
</feature>
<dbReference type="PANTHER" id="PTHR43744">
    <property type="entry name" value="ABC TRANSPORTER PERMEASE PROTEIN MG189-RELATED-RELATED"/>
    <property type="match status" value="1"/>
</dbReference>
<organism evidence="10 11">
    <name type="scientific">Tenggerimyces flavus</name>
    <dbReference type="NCBI Taxonomy" id="1708749"/>
    <lineage>
        <taxon>Bacteria</taxon>
        <taxon>Bacillati</taxon>
        <taxon>Actinomycetota</taxon>
        <taxon>Actinomycetes</taxon>
        <taxon>Propionibacteriales</taxon>
        <taxon>Nocardioidaceae</taxon>
        <taxon>Tenggerimyces</taxon>
    </lineage>
</organism>
<dbReference type="PANTHER" id="PTHR43744:SF8">
    <property type="entry name" value="SN-GLYCEROL-3-PHOSPHATE TRANSPORT SYSTEM PERMEASE PROTEIN UGPE"/>
    <property type="match status" value="1"/>
</dbReference>
<comment type="subcellular location">
    <subcellularLocation>
        <location evidence="1 7">Cell membrane</location>
        <topology evidence="1 7">Multi-pass membrane protein</topology>
    </subcellularLocation>
</comment>
<feature type="transmembrane region" description="Helical" evidence="7">
    <location>
        <begin position="165"/>
        <end position="186"/>
    </location>
</feature>
<evidence type="ECO:0000313" key="11">
    <source>
        <dbReference type="Proteomes" id="UP001595699"/>
    </source>
</evidence>
<dbReference type="RefSeq" id="WP_307782324.1">
    <property type="nucleotide sequence ID" value="NZ_JAFBCM010000001.1"/>
</dbReference>
<proteinExistence type="inferred from homology"/>
<evidence type="ECO:0000256" key="4">
    <source>
        <dbReference type="ARBA" id="ARBA00022692"/>
    </source>
</evidence>
<evidence type="ECO:0000256" key="8">
    <source>
        <dbReference type="SAM" id="MobiDB-lite"/>
    </source>
</evidence>
<dbReference type="CDD" id="cd06261">
    <property type="entry name" value="TM_PBP2"/>
    <property type="match status" value="1"/>
</dbReference>
<feature type="transmembrane region" description="Helical" evidence="7">
    <location>
        <begin position="132"/>
        <end position="153"/>
    </location>
</feature>
<feature type="transmembrane region" description="Helical" evidence="7">
    <location>
        <begin position="34"/>
        <end position="54"/>
    </location>
</feature>
<evidence type="ECO:0000256" key="6">
    <source>
        <dbReference type="ARBA" id="ARBA00023136"/>
    </source>
</evidence>
<name>A0ABV7Y611_9ACTN</name>
<dbReference type="Gene3D" id="1.10.3720.10">
    <property type="entry name" value="MetI-like"/>
    <property type="match status" value="1"/>
</dbReference>
<feature type="domain" description="ABC transmembrane type-1" evidence="9">
    <location>
        <begin position="97"/>
        <end position="286"/>
    </location>
</feature>
<keyword evidence="11" id="KW-1185">Reference proteome</keyword>
<dbReference type="Pfam" id="PF00528">
    <property type="entry name" value="BPD_transp_1"/>
    <property type="match status" value="1"/>
</dbReference>
<evidence type="ECO:0000256" key="5">
    <source>
        <dbReference type="ARBA" id="ARBA00022989"/>
    </source>
</evidence>
<evidence type="ECO:0000256" key="2">
    <source>
        <dbReference type="ARBA" id="ARBA00022448"/>
    </source>
</evidence>
<gene>
    <name evidence="10" type="ORF">ACFOUW_07715</name>
</gene>
<reference evidence="11" key="1">
    <citation type="journal article" date="2019" name="Int. J. Syst. Evol. Microbiol.">
        <title>The Global Catalogue of Microorganisms (GCM) 10K type strain sequencing project: providing services to taxonomists for standard genome sequencing and annotation.</title>
        <authorList>
            <consortium name="The Broad Institute Genomics Platform"/>
            <consortium name="The Broad Institute Genome Sequencing Center for Infectious Disease"/>
            <person name="Wu L."/>
            <person name="Ma J."/>
        </authorList>
    </citation>
    <scope>NUCLEOTIDE SEQUENCE [LARGE SCALE GENOMIC DNA]</scope>
    <source>
        <strain evidence="11">CGMCC 4.7241</strain>
    </source>
</reference>
<keyword evidence="6 7" id="KW-0472">Membrane</keyword>
<dbReference type="Proteomes" id="UP001595699">
    <property type="component" value="Unassembled WGS sequence"/>
</dbReference>
<protein>
    <submittedName>
        <fullName evidence="10">Carbohydrate ABC transporter permease</fullName>
    </submittedName>
</protein>
<feature type="transmembrane region" description="Helical" evidence="7">
    <location>
        <begin position="265"/>
        <end position="286"/>
    </location>
</feature>
<evidence type="ECO:0000256" key="7">
    <source>
        <dbReference type="RuleBase" id="RU363032"/>
    </source>
</evidence>
<keyword evidence="5 7" id="KW-1133">Transmembrane helix</keyword>
<accession>A0ABV7Y611</accession>
<comment type="caution">
    <text evidence="10">The sequence shown here is derived from an EMBL/GenBank/DDBJ whole genome shotgun (WGS) entry which is preliminary data.</text>
</comment>
<feature type="region of interest" description="Disordered" evidence="8">
    <location>
        <begin position="1"/>
        <end position="24"/>
    </location>
</feature>
<dbReference type="InterPro" id="IPR035906">
    <property type="entry name" value="MetI-like_sf"/>
</dbReference>
<evidence type="ECO:0000259" key="9">
    <source>
        <dbReference type="PROSITE" id="PS50928"/>
    </source>
</evidence>
<keyword evidence="3" id="KW-1003">Cell membrane</keyword>
<evidence type="ECO:0000256" key="3">
    <source>
        <dbReference type="ARBA" id="ARBA00022475"/>
    </source>
</evidence>
<dbReference type="SUPFAM" id="SSF161098">
    <property type="entry name" value="MetI-like"/>
    <property type="match status" value="1"/>
</dbReference>
<dbReference type="EMBL" id="JBHRZH010000006">
    <property type="protein sequence ID" value="MFC3760721.1"/>
    <property type="molecule type" value="Genomic_DNA"/>
</dbReference>
<sequence>MSTSVKDPARASSGVPPAPHGEPAAGRRWTLARIAAHLTLLAAVAVTALPYVYLATGSLKKPGEIFELPLRLLPRVPTWEHFTRLFSDELIPFGRQVGNSFVISFLTTLLVVAVSASVGWGFAKYEFPLRNVLFIVLLTTLTLPVQVALVPLFTMMVSLQWLDTFQGVILPSGASAFGAFFIRQAMLAVPDEMVQAARIDGASEFRIFLTMGVPLARGALSVLAVLTFLGSWNDFLWPSIVLRSPERQTYPVGLANLVGFYATEYGMILAGSFLVTVPIIILFIAGRKHILDNLTMGSVKG</sequence>
<keyword evidence="2 7" id="KW-0813">Transport</keyword>
<dbReference type="PROSITE" id="PS50928">
    <property type="entry name" value="ABC_TM1"/>
    <property type="match status" value="1"/>
</dbReference>
<dbReference type="InterPro" id="IPR000515">
    <property type="entry name" value="MetI-like"/>
</dbReference>
<keyword evidence="4 7" id="KW-0812">Transmembrane</keyword>
<comment type="similarity">
    <text evidence="7">Belongs to the binding-protein-dependent transport system permease family.</text>
</comment>
<evidence type="ECO:0000256" key="1">
    <source>
        <dbReference type="ARBA" id="ARBA00004651"/>
    </source>
</evidence>
<evidence type="ECO:0000313" key="10">
    <source>
        <dbReference type="EMBL" id="MFC3760721.1"/>
    </source>
</evidence>
<feature type="transmembrane region" description="Helical" evidence="7">
    <location>
        <begin position="207"/>
        <end position="229"/>
    </location>
</feature>